<dbReference type="Proteomes" id="UP000243975">
    <property type="component" value="Unassembled WGS sequence"/>
</dbReference>
<evidence type="ECO:0000313" key="3">
    <source>
        <dbReference type="Proteomes" id="UP000243975"/>
    </source>
</evidence>
<dbReference type="Gramene" id="KVH87588">
    <property type="protein sequence ID" value="KVH87588"/>
    <property type="gene ID" value="Ccrd_025133"/>
</dbReference>
<gene>
    <name evidence="2" type="ORF">Ccrd_025133</name>
</gene>
<protein>
    <submittedName>
        <fullName evidence="2">Uncharacterized protein</fullName>
    </submittedName>
</protein>
<sequence length="204" mass="22607">FSVGFSRLEYFVAVWFCFAVGKTESRLHLNRLVQTVLRDFIVYSSSRLRPSVLTLHDSTGYSRSLSSTPSTLVTSTLHSHRPSRLTPVCHRYQRPALDTVTGVRTSLVSSIILLFSVSAIEDSRDQRLGANVGSAQGPTDLGKYLMHSPTVEAQQQQTQSQPNSMGQQANATNMQQNQLIGQQSPSMQYDVLLNVKTGGDEFVR</sequence>
<accession>A0A103XBC7</accession>
<dbReference type="Gene3D" id="1.10.10.670">
    <property type="entry name" value="photosystem ii from thermosynechococcus elongatus"/>
    <property type="match status" value="1"/>
</dbReference>
<feature type="region of interest" description="Disordered" evidence="1">
    <location>
        <begin position="151"/>
        <end position="172"/>
    </location>
</feature>
<dbReference type="InterPro" id="IPR044900">
    <property type="entry name" value="PSII_PsbC_sf"/>
</dbReference>
<reference evidence="2 3" key="1">
    <citation type="journal article" date="2016" name="Sci. Rep.">
        <title>The genome sequence of the outbreeding globe artichoke constructed de novo incorporating a phase-aware low-pass sequencing strategy of F1 progeny.</title>
        <authorList>
            <person name="Scaglione D."/>
            <person name="Reyes-Chin-Wo S."/>
            <person name="Acquadro A."/>
            <person name="Froenicke L."/>
            <person name="Portis E."/>
            <person name="Beitel C."/>
            <person name="Tirone M."/>
            <person name="Mauro R."/>
            <person name="Lo Monaco A."/>
            <person name="Mauromicale G."/>
            <person name="Faccioli P."/>
            <person name="Cattivelli L."/>
            <person name="Rieseberg L."/>
            <person name="Michelmore R."/>
            <person name="Lanteri S."/>
        </authorList>
    </citation>
    <scope>NUCLEOTIDE SEQUENCE [LARGE SCALE GENOMIC DNA]</scope>
    <source>
        <strain evidence="2">2C</strain>
    </source>
</reference>
<evidence type="ECO:0000256" key="1">
    <source>
        <dbReference type="SAM" id="MobiDB-lite"/>
    </source>
</evidence>
<dbReference type="AlphaFoldDB" id="A0A103XBC7"/>
<evidence type="ECO:0000313" key="2">
    <source>
        <dbReference type="EMBL" id="KVH87588.1"/>
    </source>
</evidence>
<feature type="non-terminal residue" evidence="2">
    <location>
        <position position="1"/>
    </location>
</feature>
<comment type="caution">
    <text evidence="2">The sequence shown here is derived from an EMBL/GenBank/DDBJ whole genome shotgun (WGS) entry which is preliminary data.</text>
</comment>
<proteinExistence type="predicted"/>
<name>A0A103XBC7_CYNCS</name>
<dbReference type="EMBL" id="LEKV01006028">
    <property type="protein sequence ID" value="KVH87588.1"/>
    <property type="molecule type" value="Genomic_DNA"/>
</dbReference>
<organism evidence="2 3">
    <name type="scientific">Cynara cardunculus var. scolymus</name>
    <name type="common">Globe artichoke</name>
    <name type="synonym">Cynara scolymus</name>
    <dbReference type="NCBI Taxonomy" id="59895"/>
    <lineage>
        <taxon>Eukaryota</taxon>
        <taxon>Viridiplantae</taxon>
        <taxon>Streptophyta</taxon>
        <taxon>Embryophyta</taxon>
        <taxon>Tracheophyta</taxon>
        <taxon>Spermatophyta</taxon>
        <taxon>Magnoliopsida</taxon>
        <taxon>eudicotyledons</taxon>
        <taxon>Gunneridae</taxon>
        <taxon>Pentapetalae</taxon>
        <taxon>asterids</taxon>
        <taxon>campanulids</taxon>
        <taxon>Asterales</taxon>
        <taxon>Asteraceae</taxon>
        <taxon>Carduoideae</taxon>
        <taxon>Cardueae</taxon>
        <taxon>Carduinae</taxon>
        <taxon>Cynara</taxon>
    </lineage>
</organism>
<keyword evidence="3" id="KW-1185">Reference proteome</keyword>
<feature type="compositionally biased region" description="Low complexity" evidence="1">
    <location>
        <begin position="154"/>
        <end position="172"/>
    </location>
</feature>
<dbReference type="STRING" id="59895.A0A103XBC7"/>